<dbReference type="GeneID" id="39866700"/>
<feature type="region of interest" description="Disordered" evidence="1">
    <location>
        <begin position="452"/>
        <end position="474"/>
    </location>
</feature>
<dbReference type="OMA" id="FFNHIFT"/>
<feature type="compositionally biased region" description="Low complexity" evidence="1">
    <location>
        <begin position="591"/>
        <end position="603"/>
    </location>
</feature>
<dbReference type="KEGG" id="pmal:PMUG01_03013600"/>
<reference evidence="2 3" key="1">
    <citation type="submission" date="2016-06" db="EMBL/GenBank/DDBJ databases">
        <authorList>
            <consortium name="Pathogen Informatics"/>
        </authorList>
    </citation>
    <scope>NUCLEOTIDE SEQUENCE [LARGE SCALE GENOMIC DNA]</scope>
</reference>
<dbReference type="VEuPathDB" id="PlasmoDB:PmUG01_03013600"/>
<keyword evidence="3" id="KW-1185">Reference proteome</keyword>
<name>A0A1D3JI77_PLAMA</name>
<feature type="compositionally biased region" description="Polar residues" evidence="1">
    <location>
        <begin position="96"/>
        <end position="106"/>
    </location>
</feature>
<feature type="compositionally biased region" description="Low complexity" evidence="1">
    <location>
        <begin position="73"/>
        <end position="94"/>
    </location>
</feature>
<feature type="compositionally biased region" description="Acidic residues" evidence="1">
    <location>
        <begin position="577"/>
        <end position="590"/>
    </location>
</feature>
<dbReference type="OrthoDB" id="372065at2759"/>
<accession>A0A1D3JI77</accession>
<evidence type="ECO:0000313" key="2">
    <source>
        <dbReference type="EMBL" id="SBT86184.1"/>
    </source>
</evidence>
<gene>
    <name evidence="2" type="primary">PmUG01_03013600</name>
    <name evidence="2" type="ORF">PMUG01_03013600</name>
</gene>
<feature type="region of interest" description="Disordered" evidence="1">
    <location>
        <begin position="573"/>
        <end position="611"/>
    </location>
</feature>
<proteinExistence type="predicted"/>
<dbReference type="RefSeq" id="XP_028859356.1">
    <property type="nucleotide sequence ID" value="XM_029008761.1"/>
</dbReference>
<sequence length="753" mass="86861">MYAHKEELKNYFNEIKLKGSFCYDFNTGDSRNVDYITKLKCDLLNSYNNSELNDIDNFKAHASNDVENKNSSKRNNSGSSSSSSSNNYNNEGSNGIEDSNNDSSSGSKHRKELLNLLDNISYLNENSCYNKNNSYNKNNNAPPKGKRELSQNDYLNIKKSRLINNLNYFMRVCCNKSSYIKFINHYFNIIYSNSINVLFKYECILQKFAEQNEKNLTENDYYNGYINLNKIPILMNEYNLLNGMKLDINNNQEYLKNNSNLESNVLNFINVYDNLTVNFFNHIFTKINNNEMNIQNSNVDYIIHNFLQKKKLLKENVFNLLLNISESYEIKYCNVITDLKNDEHVKERNERIIFEMLKNKVEGRFSNFNKGEDFSNYDDIMNNDHGNKNFNAAYNYDIEQDSCSKINNSTEPDNWCKPKKGEMYVKGNNENMNMIKGKESDTTNTFCKIKSSNLSNSNSNSNSNNMTSNNTDTTTTSVATTATVVTAATVSTALTTATAATDCVGGVSETTISSRVNHHNDEDGIAIAYSTGVDISINSYSNGVEKKGNVFLNDMKEMLNKEIGTYDCCYRQKEEGEEKEEDHDDNDNDSSNDNANDNMNDNTYDNDDEHANKNANAIDNIYKFLKNNTFIPNNNIYTDFVENGNDIFLNKIKKSDKNAYFKLIEKFDRMYNIINEFKSNLKTSPVNEDTINNDNENFQKHRKRKFINDEYELKNANHTKRCLRNCNCKKIQPVKRSKRIINKTEISKGKKMK</sequence>
<feature type="region of interest" description="Disordered" evidence="1">
    <location>
        <begin position="65"/>
        <end position="108"/>
    </location>
</feature>
<dbReference type="Proteomes" id="UP000219813">
    <property type="component" value="Chromosome 3"/>
</dbReference>
<evidence type="ECO:0000256" key="1">
    <source>
        <dbReference type="SAM" id="MobiDB-lite"/>
    </source>
</evidence>
<dbReference type="EMBL" id="LT594624">
    <property type="protein sequence ID" value="SBT86184.1"/>
    <property type="molecule type" value="Genomic_DNA"/>
</dbReference>
<protein>
    <submittedName>
        <fullName evidence="2">Uncharacterized protein</fullName>
    </submittedName>
</protein>
<dbReference type="AlphaFoldDB" id="A0A1D3JI77"/>
<evidence type="ECO:0000313" key="3">
    <source>
        <dbReference type="Proteomes" id="UP000219813"/>
    </source>
</evidence>
<organism evidence="2 3">
    <name type="scientific">Plasmodium malariae</name>
    <dbReference type="NCBI Taxonomy" id="5858"/>
    <lineage>
        <taxon>Eukaryota</taxon>
        <taxon>Sar</taxon>
        <taxon>Alveolata</taxon>
        <taxon>Apicomplexa</taxon>
        <taxon>Aconoidasida</taxon>
        <taxon>Haemosporida</taxon>
        <taxon>Plasmodiidae</taxon>
        <taxon>Plasmodium</taxon>
        <taxon>Plasmodium (Plasmodium)</taxon>
    </lineage>
</organism>